<dbReference type="EMBL" id="CP013695">
    <property type="protein sequence ID" value="ALU32198.1"/>
    <property type="molecule type" value="Genomic_DNA"/>
</dbReference>
<evidence type="ECO:0000313" key="3">
    <source>
        <dbReference type="EMBL" id="ALU32198.1"/>
    </source>
</evidence>
<dbReference type="AlphaFoldDB" id="A0A0U3FNX1"/>
<dbReference type="GeneID" id="14550669"/>
<name>A0A0U3FNX1_9CREN</name>
<dbReference type="Pfam" id="PF06157">
    <property type="entry name" value="DUF973"/>
    <property type="match status" value="1"/>
</dbReference>
<dbReference type="Proteomes" id="UP000065473">
    <property type="component" value="Chromosome"/>
</dbReference>
<dbReference type="RefSeq" id="WP_011277064.1">
    <property type="nucleotide sequence ID" value="NZ_BHWZ01000001.1"/>
</dbReference>
<evidence type="ECO:0000313" key="5">
    <source>
        <dbReference type="Proteomes" id="UP000065473"/>
    </source>
</evidence>
<dbReference type="InterPro" id="IPR009321">
    <property type="entry name" value="DUF973"/>
</dbReference>
<keyword evidence="1" id="KW-1133">Transmembrane helix</keyword>
<protein>
    <recommendedName>
        <fullName evidence="6">DUF973 family protein</fullName>
    </recommendedName>
</protein>
<evidence type="ECO:0000256" key="1">
    <source>
        <dbReference type="SAM" id="Phobius"/>
    </source>
</evidence>
<dbReference type="EMBL" id="CP013694">
    <property type="protein sequence ID" value="ALU29470.1"/>
    <property type="molecule type" value="Genomic_DNA"/>
</dbReference>
<evidence type="ECO:0000313" key="4">
    <source>
        <dbReference type="Proteomes" id="UP000060043"/>
    </source>
</evidence>
<evidence type="ECO:0008006" key="6">
    <source>
        <dbReference type="Google" id="ProtNLM"/>
    </source>
</evidence>
<proteinExistence type="predicted"/>
<dbReference type="OMA" id="NQGENRI"/>
<gene>
    <name evidence="2" type="ORF">ATY89_05580</name>
    <name evidence="3" type="ORF">ATZ20_08605</name>
</gene>
<dbReference type="OrthoDB" id="43689at2157"/>
<reference evidence="4 5" key="1">
    <citation type="submission" date="2015-12" db="EMBL/GenBank/DDBJ databases">
        <title>A stable core within a dynamic pangenome in Sulfolobus acidocaldarius.</title>
        <authorList>
            <person name="Anderson R."/>
            <person name="Kouris A."/>
            <person name="Seward C."/>
            <person name="Campbell K."/>
            <person name="Whitaker R."/>
        </authorList>
    </citation>
    <scope>NUCLEOTIDE SEQUENCE [LARGE SCALE GENOMIC DNA]</scope>
    <source>
        <strain evidence="2 5">GG12-C01-09</strain>
        <strain evidence="3 4">NG05B_CO5_07</strain>
    </source>
</reference>
<feature type="transmembrane region" description="Helical" evidence="1">
    <location>
        <begin position="69"/>
        <end position="93"/>
    </location>
</feature>
<dbReference type="Proteomes" id="UP000060043">
    <property type="component" value="Chromosome"/>
</dbReference>
<feature type="transmembrane region" description="Helical" evidence="1">
    <location>
        <begin position="99"/>
        <end position="121"/>
    </location>
</feature>
<evidence type="ECO:0000313" key="2">
    <source>
        <dbReference type="EMBL" id="ALU29470.1"/>
    </source>
</evidence>
<dbReference type="STRING" id="1435377.SUSAZ_00710"/>
<feature type="transmembrane region" description="Helical" evidence="1">
    <location>
        <begin position="133"/>
        <end position="154"/>
    </location>
</feature>
<accession>A0A0U3FNX1</accession>
<feature type="transmembrane region" description="Helical" evidence="1">
    <location>
        <begin position="20"/>
        <end position="48"/>
    </location>
</feature>
<sequence>MSYPTSDLDALNKLKDASLWFIIIGILYFVGFFFALIIIVPLILYFVVGIPKLRDAFQAFSNLGKNVNLGLTGLNLLIYGFIIAFIGGVLTFLVPLAGVALVGVGVLLIFVAQVLIGVALYNIGNSYNSSLMSIGGIVEIFLSFIGWILIYISIDEVINRFRGMPAQSPTTFGTPSYPSGPTYMPPAIYQVGTAYLKPNGELKVTLYSNVAGISIISATIEAFSITTTNISPSVLNQGNNQITILFPTVTGLSIGGNYTVALSLSNGQVVRVTAFYTNM</sequence>
<organism evidence="2 5">
    <name type="scientific">Sulfolobus acidocaldarius</name>
    <dbReference type="NCBI Taxonomy" id="2285"/>
    <lineage>
        <taxon>Archaea</taxon>
        <taxon>Thermoproteota</taxon>
        <taxon>Thermoprotei</taxon>
        <taxon>Sulfolobales</taxon>
        <taxon>Sulfolobaceae</taxon>
        <taxon>Sulfolobus</taxon>
    </lineage>
</organism>
<keyword evidence="1" id="KW-0812">Transmembrane</keyword>
<keyword evidence="1" id="KW-0472">Membrane</keyword>